<evidence type="ECO:0000256" key="4">
    <source>
        <dbReference type="PROSITE-ProRule" id="PRU00047"/>
    </source>
</evidence>
<evidence type="ECO:0000259" key="5">
    <source>
        <dbReference type="PROSITE" id="PS50158"/>
    </source>
</evidence>
<dbReference type="PANTHER" id="PTHR33680:SF1">
    <property type="entry name" value="OS05G0489500 PROTEIN"/>
    <property type="match status" value="1"/>
</dbReference>
<evidence type="ECO:0000313" key="8">
    <source>
        <dbReference type="Proteomes" id="UP001141552"/>
    </source>
</evidence>
<sequence length="334" mass="35733">MEKKRKEWEAIGIIEEEESDEFLLGIAEAEAQALSSPPPISTKRGKVITESAAHTQTHNHLLGFGGAKVKQEKEGEEEEGAYYLAALRGSKSTLWQQRVKPVIRVSSNSNNPTRTGLAGSGISSPEKMCPCGLGACVVYTASTEKNRGRTFYKCPLKPENGGCGFFQWCDGGDNNASTGGTITQSSYASSKSGNGCAWPEIQCPCGAGPCSVLTAKTGKNIGQQFYRCPVIQGSCGFFKWCNDNPVAATAPVCATKVYSYMDDSNTRNHALKAGSTCFKCGKEGHWARDCQTSSSVSTLTESRGRPAPSGACYKCGKLGHWAKDCTSSQVPLKF</sequence>
<dbReference type="InterPro" id="IPR010666">
    <property type="entry name" value="Znf_GRF"/>
</dbReference>
<evidence type="ECO:0000256" key="2">
    <source>
        <dbReference type="ARBA" id="ARBA00022771"/>
    </source>
</evidence>
<dbReference type="Gene3D" id="4.10.60.10">
    <property type="entry name" value="Zinc finger, CCHC-type"/>
    <property type="match status" value="2"/>
</dbReference>
<dbReference type="OrthoDB" id="842629at2759"/>
<evidence type="ECO:0008006" key="9">
    <source>
        <dbReference type="Google" id="ProtNLM"/>
    </source>
</evidence>
<dbReference type="SUPFAM" id="SSF57756">
    <property type="entry name" value="Retrovirus zinc finger-like domains"/>
    <property type="match status" value="1"/>
</dbReference>
<evidence type="ECO:0000259" key="6">
    <source>
        <dbReference type="PROSITE" id="PS51999"/>
    </source>
</evidence>
<dbReference type="PANTHER" id="PTHR33680">
    <property type="entry name" value="OS07G0190500 PROTEIN"/>
    <property type="match status" value="1"/>
</dbReference>
<dbReference type="PROSITE" id="PS50158">
    <property type="entry name" value="ZF_CCHC"/>
    <property type="match status" value="2"/>
</dbReference>
<feature type="domain" description="CCHC-type" evidence="5">
    <location>
        <begin position="312"/>
        <end position="327"/>
    </location>
</feature>
<keyword evidence="1" id="KW-0479">Metal-binding</keyword>
<dbReference type="Proteomes" id="UP001141552">
    <property type="component" value="Unassembled WGS sequence"/>
</dbReference>
<comment type="caution">
    <text evidence="7">The sequence shown here is derived from an EMBL/GenBank/DDBJ whole genome shotgun (WGS) entry which is preliminary data.</text>
</comment>
<dbReference type="EMBL" id="JAKUCV010006913">
    <property type="protein sequence ID" value="KAJ4825410.1"/>
    <property type="molecule type" value="Genomic_DNA"/>
</dbReference>
<feature type="domain" description="GRF-type" evidence="6">
    <location>
        <begin position="203"/>
        <end position="244"/>
    </location>
</feature>
<feature type="domain" description="CCHC-type" evidence="5">
    <location>
        <begin position="277"/>
        <end position="290"/>
    </location>
</feature>
<dbReference type="InterPro" id="IPR036875">
    <property type="entry name" value="Znf_CCHC_sf"/>
</dbReference>
<dbReference type="Pfam" id="PF06839">
    <property type="entry name" value="Zn_ribbon_GRF"/>
    <property type="match status" value="2"/>
</dbReference>
<name>A0A9Q0F746_9ROSI</name>
<evidence type="ECO:0000313" key="7">
    <source>
        <dbReference type="EMBL" id="KAJ4825410.1"/>
    </source>
</evidence>
<dbReference type="GO" id="GO:0003676">
    <property type="term" value="F:nucleic acid binding"/>
    <property type="evidence" value="ECO:0007669"/>
    <property type="project" value="InterPro"/>
</dbReference>
<dbReference type="SMART" id="SM00343">
    <property type="entry name" value="ZnF_C2HC"/>
    <property type="match status" value="2"/>
</dbReference>
<proteinExistence type="predicted"/>
<feature type="domain" description="GRF-type" evidence="6">
    <location>
        <begin position="129"/>
        <end position="172"/>
    </location>
</feature>
<evidence type="ECO:0000256" key="3">
    <source>
        <dbReference type="ARBA" id="ARBA00022833"/>
    </source>
</evidence>
<dbReference type="AlphaFoldDB" id="A0A9Q0F746"/>
<gene>
    <name evidence="7" type="ORF">Tsubulata_030903</name>
</gene>
<keyword evidence="3" id="KW-0862">Zinc</keyword>
<evidence type="ECO:0000256" key="1">
    <source>
        <dbReference type="ARBA" id="ARBA00022723"/>
    </source>
</evidence>
<dbReference type="Pfam" id="PF00098">
    <property type="entry name" value="zf-CCHC"/>
    <property type="match status" value="2"/>
</dbReference>
<accession>A0A9Q0F746</accession>
<organism evidence="7 8">
    <name type="scientific">Turnera subulata</name>
    <dbReference type="NCBI Taxonomy" id="218843"/>
    <lineage>
        <taxon>Eukaryota</taxon>
        <taxon>Viridiplantae</taxon>
        <taxon>Streptophyta</taxon>
        <taxon>Embryophyta</taxon>
        <taxon>Tracheophyta</taxon>
        <taxon>Spermatophyta</taxon>
        <taxon>Magnoliopsida</taxon>
        <taxon>eudicotyledons</taxon>
        <taxon>Gunneridae</taxon>
        <taxon>Pentapetalae</taxon>
        <taxon>rosids</taxon>
        <taxon>fabids</taxon>
        <taxon>Malpighiales</taxon>
        <taxon>Passifloraceae</taxon>
        <taxon>Turnera</taxon>
    </lineage>
</organism>
<dbReference type="PROSITE" id="PS51999">
    <property type="entry name" value="ZF_GRF"/>
    <property type="match status" value="2"/>
</dbReference>
<dbReference type="InterPro" id="IPR001878">
    <property type="entry name" value="Znf_CCHC"/>
</dbReference>
<reference evidence="7" key="1">
    <citation type="submission" date="2022-02" db="EMBL/GenBank/DDBJ databases">
        <authorList>
            <person name="Henning P.M."/>
            <person name="McCubbin A.G."/>
            <person name="Shore J.S."/>
        </authorList>
    </citation>
    <scope>NUCLEOTIDE SEQUENCE</scope>
    <source>
        <strain evidence="7">F60SS</strain>
        <tissue evidence="7">Leaves</tissue>
    </source>
</reference>
<reference evidence="7" key="2">
    <citation type="journal article" date="2023" name="Plants (Basel)">
        <title>Annotation of the Turnera subulata (Passifloraceae) Draft Genome Reveals the S-Locus Evolved after the Divergence of Turneroideae from Passifloroideae in a Stepwise Manner.</title>
        <authorList>
            <person name="Henning P.M."/>
            <person name="Roalson E.H."/>
            <person name="Mir W."/>
            <person name="McCubbin A.G."/>
            <person name="Shore J.S."/>
        </authorList>
    </citation>
    <scope>NUCLEOTIDE SEQUENCE</scope>
    <source>
        <strain evidence="7">F60SS</strain>
    </source>
</reference>
<dbReference type="GO" id="GO:0008270">
    <property type="term" value="F:zinc ion binding"/>
    <property type="evidence" value="ECO:0007669"/>
    <property type="project" value="UniProtKB-KW"/>
</dbReference>
<keyword evidence="8" id="KW-1185">Reference proteome</keyword>
<keyword evidence="2 4" id="KW-0863">Zinc-finger</keyword>
<protein>
    <recommendedName>
        <fullName evidence="9">CCHC-type domain-containing protein</fullName>
    </recommendedName>
</protein>